<dbReference type="RefSeq" id="WP_159792292.1">
    <property type="nucleotide sequence ID" value="NZ_WTYM01000029.1"/>
</dbReference>
<proteinExistence type="predicted"/>
<gene>
    <name evidence="2" type="ORF">GRI89_03625</name>
</gene>
<name>A0A6I4SRM9_9SPHN</name>
<organism evidence="2 3">
    <name type="scientific">Croceibacterium salegens</name>
    <dbReference type="NCBI Taxonomy" id="1737568"/>
    <lineage>
        <taxon>Bacteria</taxon>
        <taxon>Pseudomonadati</taxon>
        <taxon>Pseudomonadota</taxon>
        <taxon>Alphaproteobacteria</taxon>
        <taxon>Sphingomonadales</taxon>
        <taxon>Erythrobacteraceae</taxon>
        <taxon>Croceibacterium</taxon>
    </lineage>
</organism>
<reference evidence="2 3" key="1">
    <citation type="submission" date="2019-12" db="EMBL/GenBank/DDBJ databases">
        <title>Genomic-based taxomic classification of the family Erythrobacteraceae.</title>
        <authorList>
            <person name="Xu L."/>
        </authorList>
    </citation>
    <scope>NUCLEOTIDE SEQUENCE [LARGE SCALE GENOMIC DNA]</scope>
    <source>
        <strain evidence="2 3">MCCC 1K01500</strain>
    </source>
</reference>
<evidence type="ECO:0000256" key="1">
    <source>
        <dbReference type="SAM" id="SignalP"/>
    </source>
</evidence>
<dbReference type="EMBL" id="WTYM01000029">
    <property type="protein sequence ID" value="MXO58631.1"/>
    <property type="molecule type" value="Genomic_DNA"/>
</dbReference>
<evidence type="ECO:0000313" key="3">
    <source>
        <dbReference type="Proteomes" id="UP000433652"/>
    </source>
</evidence>
<feature type="signal peptide" evidence="1">
    <location>
        <begin position="1"/>
        <end position="20"/>
    </location>
</feature>
<dbReference type="OrthoDB" id="7392123at2"/>
<sequence length="117" mass="13381">MKNLAISALALIAVAGTAHAAVEGIPFEQVRAQHEESLILTSPIAGIENHLWFDYRINVTEAQKELASDLRRVSDAEDYRDAWDEYGHELRHERTHYIKEMAERGYRTPSVTIERGY</sequence>
<comment type="caution">
    <text evidence="2">The sequence shown here is derived from an EMBL/GenBank/DDBJ whole genome shotgun (WGS) entry which is preliminary data.</text>
</comment>
<dbReference type="AlphaFoldDB" id="A0A6I4SRM9"/>
<feature type="chain" id="PRO_5026069837" description="DUF4148 domain-containing protein" evidence="1">
    <location>
        <begin position="21"/>
        <end position="117"/>
    </location>
</feature>
<protein>
    <recommendedName>
        <fullName evidence="4">DUF4148 domain-containing protein</fullName>
    </recommendedName>
</protein>
<keyword evidence="3" id="KW-1185">Reference proteome</keyword>
<dbReference type="Proteomes" id="UP000433652">
    <property type="component" value="Unassembled WGS sequence"/>
</dbReference>
<evidence type="ECO:0008006" key="4">
    <source>
        <dbReference type="Google" id="ProtNLM"/>
    </source>
</evidence>
<evidence type="ECO:0000313" key="2">
    <source>
        <dbReference type="EMBL" id="MXO58631.1"/>
    </source>
</evidence>
<accession>A0A6I4SRM9</accession>
<keyword evidence="1" id="KW-0732">Signal</keyword>